<proteinExistence type="predicted"/>
<sequence>MLPESPGILAVDDDPNLLRMTRNVLKQVSEDVDTASSGKEAVIECISRSYDVVVSDLDMPETDGLELMHLLPSIRRTILTGHTESEYMMAAINPGRV</sequence>
<comment type="caution">
    <text evidence="4">The sequence shown here is derived from an EMBL/GenBank/DDBJ whole genome shotgun (WGS) entry which is preliminary data.</text>
</comment>
<feature type="modified residue" description="4-aspartylphosphate" evidence="2">
    <location>
        <position position="56"/>
    </location>
</feature>
<feature type="non-terminal residue" evidence="4">
    <location>
        <position position="97"/>
    </location>
</feature>
<dbReference type="PANTHER" id="PTHR44591:SF3">
    <property type="entry name" value="RESPONSE REGULATORY DOMAIN-CONTAINING PROTEIN"/>
    <property type="match status" value="1"/>
</dbReference>
<dbReference type="InterPro" id="IPR011006">
    <property type="entry name" value="CheY-like_superfamily"/>
</dbReference>
<dbReference type="SUPFAM" id="SSF52172">
    <property type="entry name" value="CheY-like"/>
    <property type="match status" value="1"/>
</dbReference>
<keyword evidence="1 2" id="KW-0597">Phosphoprotein</keyword>
<dbReference type="PANTHER" id="PTHR44591">
    <property type="entry name" value="STRESS RESPONSE REGULATOR PROTEIN 1"/>
    <property type="match status" value="1"/>
</dbReference>
<dbReference type="AlphaFoldDB" id="A0A2A5WHQ6"/>
<evidence type="ECO:0000256" key="1">
    <source>
        <dbReference type="ARBA" id="ARBA00022553"/>
    </source>
</evidence>
<gene>
    <name evidence="4" type="ORF">CNE99_10415</name>
</gene>
<accession>A0A2A5WHQ6</accession>
<evidence type="ECO:0000259" key="3">
    <source>
        <dbReference type="PROSITE" id="PS50110"/>
    </source>
</evidence>
<name>A0A2A5WHQ6_9GAMM</name>
<dbReference type="EMBL" id="NTKD01000078">
    <property type="protein sequence ID" value="PDH35942.1"/>
    <property type="molecule type" value="Genomic_DNA"/>
</dbReference>
<dbReference type="PROSITE" id="PS50110">
    <property type="entry name" value="RESPONSE_REGULATORY"/>
    <property type="match status" value="1"/>
</dbReference>
<evidence type="ECO:0000256" key="2">
    <source>
        <dbReference type="PROSITE-ProRule" id="PRU00169"/>
    </source>
</evidence>
<evidence type="ECO:0000313" key="5">
    <source>
        <dbReference type="Proteomes" id="UP000219327"/>
    </source>
</evidence>
<dbReference type="Pfam" id="PF00072">
    <property type="entry name" value="Response_reg"/>
    <property type="match status" value="1"/>
</dbReference>
<evidence type="ECO:0000313" key="4">
    <source>
        <dbReference type="EMBL" id="PDH35942.1"/>
    </source>
</evidence>
<dbReference type="Gene3D" id="3.40.50.2300">
    <property type="match status" value="1"/>
</dbReference>
<dbReference type="SMART" id="SM00448">
    <property type="entry name" value="REC"/>
    <property type="match status" value="1"/>
</dbReference>
<protein>
    <submittedName>
        <fullName evidence="4">Response regulator</fullName>
    </submittedName>
</protein>
<dbReference type="Proteomes" id="UP000219327">
    <property type="component" value="Unassembled WGS sequence"/>
</dbReference>
<organism evidence="4 5">
    <name type="scientific">OM182 bacterium MED-G24</name>
    <dbReference type="NCBI Taxonomy" id="1986255"/>
    <lineage>
        <taxon>Bacteria</taxon>
        <taxon>Pseudomonadati</taxon>
        <taxon>Pseudomonadota</taxon>
        <taxon>Gammaproteobacteria</taxon>
        <taxon>OMG group</taxon>
        <taxon>OM182 clade</taxon>
    </lineage>
</organism>
<dbReference type="InterPro" id="IPR001789">
    <property type="entry name" value="Sig_transdc_resp-reg_receiver"/>
</dbReference>
<dbReference type="InterPro" id="IPR050595">
    <property type="entry name" value="Bact_response_regulator"/>
</dbReference>
<reference evidence="4 5" key="1">
    <citation type="submission" date="2017-08" db="EMBL/GenBank/DDBJ databases">
        <title>Fine stratification of microbial communities through a metagenomic profile of the photic zone.</title>
        <authorList>
            <person name="Haro-Moreno J.M."/>
            <person name="Lopez-Perez M."/>
            <person name="De La Torre J."/>
            <person name="Picazo A."/>
            <person name="Camacho A."/>
            <person name="Rodriguez-Valera F."/>
        </authorList>
    </citation>
    <scope>NUCLEOTIDE SEQUENCE [LARGE SCALE GENOMIC DNA]</scope>
    <source>
        <strain evidence="4">MED-G24</strain>
    </source>
</reference>
<feature type="domain" description="Response regulatory" evidence="3">
    <location>
        <begin position="7"/>
        <end position="97"/>
    </location>
</feature>
<dbReference type="GO" id="GO:0000160">
    <property type="term" value="P:phosphorelay signal transduction system"/>
    <property type="evidence" value="ECO:0007669"/>
    <property type="project" value="InterPro"/>
</dbReference>